<dbReference type="Pfam" id="PF00691">
    <property type="entry name" value="OmpA"/>
    <property type="match status" value="1"/>
</dbReference>
<evidence type="ECO:0000256" key="3">
    <source>
        <dbReference type="ARBA" id="ARBA00022475"/>
    </source>
</evidence>
<keyword evidence="3" id="KW-1003">Cell membrane</keyword>
<comment type="similarity">
    <text evidence="2">Belongs to the MotB family.</text>
</comment>
<proteinExistence type="inferred from homology"/>
<keyword evidence="6 7" id="KW-0472">Membrane</keyword>
<feature type="region of interest" description="Disordered" evidence="8">
    <location>
        <begin position="86"/>
        <end position="146"/>
    </location>
</feature>
<dbReference type="Pfam" id="PF13677">
    <property type="entry name" value="MotB_plug"/>
    <property type="match status" value="1"/>
</dbReference>
<dbReference type="PANTHER" id="PTHR30329:SF21">
    <property type="entry name" value="LIPOPROTEIN YIAD-RELATED"/>
    <property type="match status" value="1"/>
</dbReference>
<dbReference type="Proteomes" id="UP000239772">
    <property type="component" value="Unassembled WGS sequence"/>
</dbReference>
<dbReference type="GO" id="GO:0005886">
    <property type="term" value="C:plasma membrane"/>
    <property type="evidence" value="ECO:0007669"/>
    <property type="project" value="UniProtKB-SubCell"/>
</dbReference>
<dbReference type="AlphaFoldDB" id="A0A2T1HWK9"/>
<reference evidence="12" key="1">
    <citation type="submission" date="2018-03" db="EMBL/GenBank/DDBJ databases">
        <authorList>
            <person name="Sun L."/>
            <person name="Liu H."/>
            <person name="Chen W."/>
            <person name="Huang K."/>
            <person name="Liu W."/>
            <person name="Gao X."/>
        </authorList>
    </citation>
    <scope>NUCLEOTIDE SEQUENCE [LARGE SCALE GENOMIC DNA]</scope>
    <source>
        <strain evidence="12">SH9</strain>
    </source>
</reference>
<dbReference type="InterPro" id="IPR036737">
    <property type="entry name" value="OmpA-like_sf"/>
</dbReference>
<dbReference type="InterPro" id="IPR050330">
    <property type="entry name" value="Bact_OuterMem_StrucFunc"/>
</dbReference>
<keyword evidence="5 9" id="KW-1133">Transmembrane helix</keyword>
<evidence type="ECO:0000256" key="7">
    <source>
        <dbReference type="PROSITE-ProRule" id="PRU00473"/>
    </source>
</evidence>
<evidence type="ECO:0000256" key="9">
    <source>
        <dbReference type="SAM" id="Phobius"/>
    </source>
</evidence>
<evidence type="ECO:0000256" key="5">
    <source>
        <dbReference type="ARBA" id="ARBA00022989"/>
    </source>
</evidence>
<dbReference type="EMBL" id="PVZS01000005">
    <property type="protein sequence ID" value="PSC05985.1"/>
    <property type="molecule type" value="Genomic_DNA"/>
</dbReference>
<evidence type="ECO:0000256" key="8">
    <source>
        <dbReference type="SAM" id="MobiDB-lite"/>
    </source>
</evidence>
<evidence type="ECO:0000259" key="10">
    <source>
        <dbReference type="PROSITE" id="PS51123"/>
    </source>
</evidence>
<dbReference type="OrthoDB" id="7170686at2"/>
<evidence type="ECO:0000256" key="4">
    <source>
        <dbReference type="ARBA" id="ARBA00022692"/>
    </source>
</evidence>
<evidence type="ECO:0000313" key="11">
    <source>
        <dbReference type="EMBL" id="PSC05985.1"/>
    </source>
</evidence>
<evidence type="ECO:0000256" key="1">
    <source>
        <dbReference type="ARBA" id="ARBA00004162"/>
    </source>
</evidence>
<protein>
    <submittedName>
        <fullName evidence="11">Chemotaxis protein MotB</fullName>
    </submittedName>
</protein>
<organism evidence="11 12">
    <name type="scientific">Alsobacter soli</name>
    <dbReference type="NCBI Taxonomy" id="2109933"/>
    <lineage>
        <taxon>Bacteria</taxon>
        <taxon>Pseudomonadati</taxon>
        <taxon>Pseudomonadota</taxon>
        <taxon>Alphaproteobacteria</taxon>
        <taxon>Hyphomicrobiales</taxon>
        <taxon>Alsobacteraceae</taxon>
        <taxon>Alsobacter</taxon>
    </lineage>
</organism>
<keyword evidence="4 9" id="KW-0812">Transmembrane</keyword>
<dbReference type="PROSITE" id="PS51123">
    <property type="entry name" value="OMPA_2"/>
    <property type="match status" value="1"/>
</dbReference>
<feature type="transmembrane region" description="Helical" evidence="9">
    <location>
        <begin position="28"/>
        <end position="47"/>
    </location>
</feature>
<evidence type="ECO:0000256" key="2">
    <source>
        <dbReference type="ARBA" id="ARBA00008914"/>
    </source>
</evidence>
<comment type="caution">
    <text evidence="11">The sequence shown here is derived from an EMBL/GenBank/DDBJ whole genome shotgun (WGS) entry which is preliminary data.</text>
</comment>
<feature type="compositionally biased region" description="Basic and acidic residues" evidence="8">
    <location>
        <begin position="104"/>
        <end position="129"/>
    </location>
</feature>
<dbReference type="PANTHER" id="PTHR30329">
    <property type="entry name" value="STATOR ELEMENT OF FLAGELLAR MOTOR COMPLEX"/>
    <property type="match status" value="1"/>
</dbReference>
<keyword evidence="12" id="KW-1185">Reference proteome</keyword>
<accession>A0A2T1HWK9</accession>
<sequence>MAKSTQPIIMVKKVKKAAHAHHGGAWKIAYADFVTAMMAFFLLMWLISMTTKEQKTGLANYFSPPNVSPTTSGSGGVLLGTTIDKAGAKASDPRDTPWSPNRASAREVSRPTASDREVSDPAASDREVSRPAPSEQANQSAAASIRQALQKMPDYAEVSRNIVIESTKEGLNVSLTDQDGRSMFPEGSVNPYERTRRVLETLAPTLRRMPNRLSVTGHTAAARPGSRAIDSWGLTAGRAIAVREILSGAGFPGDRFTFVAGRAETEPVFPDNPYLASNGRVTITLINEAPALSPGAFR</sequence>
<dbReference type="RefSeq" id="WP_106335825.1">
    <property type="nucleotide sequence ID" value="NZ_PVZS01000005.1"/>
</dbReference>
<evidence type="ECO:0000256" key="6">
    <source>
        <dbReference type="ARBA" id="ARBA00023136"/>
    </source>
</evidence>
<dbReference type="SUPFAM" id="SSF103088">
    <property type="entry name" value="OmpA-like"/>
    <property type="match status" value="1"/>
</dbReference>
<gene>
    <name evidence="11" type="ORF">SLNSH_06315</name>
</gene>
<name>A0A2T1HWK9_9HYPH</name>
<comment type="subcellular location">
    <subcellularLocation>
        <location evidence="1">Cell membrane</location>
        <topology evidence="1">Single-pass membrane protein</topology>
    </subcellularLocation>
</comment>
<dbReference type="InterPro" id="IPR006665">
    <property type="entry name" value="OmpA-like"/>
</dbReference>
<dbReference type="Gene3D" id="3.30.1330.60">
    <property type="entry name" value="OmpA-like domain"/>
    <property type="match status" value="1"/>
</dbReference>
<dbReference type="InterPro" id="IPR025713">
    <property type="entry name" value="MotB-like_N_dom"/>
</dbReference>
<evidence type="ECO:0000313" key="12">
    <source>
        <dbReference type="Proteomes" id="UP000239772"/>
    </source>
</evidence>
<feature type="domain" description="OmpA-like" evidence="10">
    <location>
        <begin position="171"/>
        <end position="289"/>
    </location>
</feature>